<protein>
    <recommendedName>
        <fullName evidence="4">BTB domain-containing protein</fullName>
    </recommendedName>
</protein>
<gene>
    <name evidence="2" type="ORF">BPOR_0889g00010</name>
</gene>
<reference evidence="2 3" key="1">
    <citation type="submission" date="2017-12" db="EMBL/GenBank/DDBJ databases">
        <title>Comparative genomics of Botrytis spp.</title>
        <authorList>
            <person name="Valero-Jimenez C.A."/>
            <person name="Tapia P."/>
            <person name="Veloso J."/>
            <person name="Silva-Moreno E."/>
            <person name="Staats M."/>
            <person name="Valdes J.H."/>
            <person name="Van Kan J.A.L."/>
        </authorList>
    </citation>
    <scope>NUCLEOTIDE SEQUENCE [LARGE SCALE GENOMIC DNA]</scope>
    <source>
        <strain evidence="2 3">MUCL3349</strain>
    </source>
</reference>
<dbReference type="EMBL" id="PQXO01000884">
    <property type="protein sequence ID" value="TGO82208.1"/>
    <property type="molecule type" value="Genomic_DNA"/>
</dbReference>
<feature type="compositionally biased region" description="Low complexity" evidence="1">
    <location>
        <begin position="186"/>
        <end position="217"/>
    </location>
</feature>
<feature type="compositionally biased region" description="Basic and acidic residues" evidence="1">
    <location>
        <begin position="342"/>
        <end position="361"/>
    </location>
</feature>
<name>A0A4Z1K9S9_9HELO</name>
<sequence>MIGSIGPSGRNGLSQASPSAFSDTLALRPPKREAGLLDMQVSDIIDSEIRNKVVAMLPSYPSYPLLYLTYALIRSDGVLDAARDLLHVTRQNKGQYLSITYITSLEEIGNLTMRGEVEKIINIAPEVKIWWAFYALQVCDGSSDCALRLLFEGVVDASKDPGTYVAPVSTRRVSPAISPMSRPDESLFVDSSSDLESSISSDISGNKSSKPSLSSPELLHRIPDNSFVDTSDDDEYFKSEEDDATLRASPDHSNLRKLPTDKGKGRSDPEDYNSDIEMINIPPFKESPQAKRHAEQKRNCKFCGTEQKDWLARTSHEESCRMKTKQVCVKCKREVSKSDIRRHEAGCDGRTSRRDGPEYKVRGSTRISVSRDSSPDFDSSEGLTKEQLQKVKEMQQYLPHLSVSRCSESLELCDYNIAEAIKLERETFTSDDEAENRDSYMRKDDSRKRGSGSTSVERITKKARIQVGDGDTNLEPASQWIKNTFSGLCQNSANLTIVNLSGSKSRSVPTKLICDNSRYLKNMIDLTGDEDALKEIFLLDVEPDLFDALIQYMITSIVNFVVLANELKVAGPATTMLPTLEKILKEERKSLAPSTILKGGHVEKIFSTLGAGHPLSELFVRASVRPFLEHKIDNTSIEEDFDNGSELMPGDMEVYRNKPAHLAYKLNDDIKSALLLKVFETTSTRESRQKYTRSKIPKDSTTWFTDPLDDSQFTI</sequence>
<keyword evidence="3" id="KW-1185">Reference proteome</keyword>
<feature type="compositionally biased region" description="Basic and acidic residues" evidence="1">
    <location>
        <begin position="436"/>
        <end position="448"/>
    </location>
</feature>
<evidence type="ECO:0000256" key="1">
    <source>
        <dbReference type="SAM" id="MobiDB-lite"/>
    </source>
</evidence>
<feature type="region of interest" description="Disordered" evidence="1">
    <location>
        <begin position="430"/>
        <end position="456"/>
    </location>
</feature>
<organism evidence="2 3">
    <name type="scientific">Botrytis porri</name>
    <dbReference type="NCBI Taxonomy" id="87229"/>
    <lineage>
        <taxon>Eukaryota</taxon>
        <taxon>Fungi</taxon>
        <taxon>Dikarya</taxon>
        <taxon>Ascomycota</taxon>
        <taxon>Pezizomycotina</taxon>
        <taxon>Leotiomycetes</taxon>
        <taxon>Helotiales</taxon>
        <taxon>Sclerotiniaceae</taxon>
        <taxon>Botrytis</taxon>
    </lineage>
</organism>
<dbReference type="CDD" id="cd18186">
    <property type="entry name" value="BTB_POZ_ZBTB_KLHL-like"/>
    <property type="match status" value="1"/>
</dbReference>
<feature type="compositionally biased region" description="Acidic residues" evidence="1">
    <location>
        <begin position="230"/>
        <end position="243"/>
    </location>
</feature>
<accession>A0A4Z1K9S9</accession>
<dbReference type="Proteomes" id="UP000297280">
    <property type="component" value="Unassembled WGS sequence"/>
</dbReference>
<feature type="compositionally biased region" description="Basic and acidic residues" evidence="1">
    <location>
        <begin position="249"/>
        <end position="269"/>
    </location>
</feature>
<evidence type="ECO:0008006" key="4">
    <source>
        <dbReference type="Google" id="ProtNLM"/>
    </source>
</evidence>
<proteinExistence type="predicted"/>
<evidence type="ECO:0000313" key="2">
    <source>
        <dbReference type="EMBL" id="TGO82208.1"/>
    </source>
</evidence>
<dbReference type="AlphaFoldDB" id="A0A4Z1K9S9"/>
<evidence type="ECO:0000313" key="3">
    <source>
        <dbReference type="Proteomes" id="UP000297280"/>
    </source>
</evidence>
<comment type="caution">
    <text evidence="2">The sequence shown here is derived from an EMBL/GenBank/DDBJ whole genome shotgun (WGS) entry which is preliminary data.</text>
</comment>
<feature type="region of interest" description="Disordered" evidence="1">
    <location>
        <begin position="342"/>
        <end position="384"/>
    </location>
</feature>
<feature type="region of interest" description="Disordered" evidence="1">
    <location>
        <begin position="170"/>
        <end position="275"/>
    </location>
</feature>